<dbReference type="Gene3D" id="2.120.10.30">
    <property type="entry name" value="TolB, C-terminal domain"/>
    <property type="match status" value="1"/>
</dbReference>
<dbReference type="Pfam" id="PF07676">
    <property type="entry name" value="PD40"/>
    <property type="match status" value="2"/>
</dbReference>
<name>J9C7Z3_9ZZZZ</name>
<organism evidence="2">
    <name type="scientific">gut metagenome</name>
    <dbReference type="NCBI Taxonomy" id="749906"/>
    <lineage>
        <taxon>unclassified sequences</taxon>
        <taxon>metagenomes</taxon>
        <taxon>organismal metagenomes</taxon>
    </lineage>
</organism>
<dbReference type="PANTHER" id="PTHR36842">
    <property type="entry name" value="PROTEIN TOLB HOMOLOG"/>
    <property type="match status" value="1"/>
</dbReference>
<gene>
    <name evidence="2" type="ORF">EVA_15913</name>
</gene>
<comment type="similarity">
    <text evidence="1">Belongs to the TolB family.</text>
</comment>
<dbReference type="PANTHER" id="PTHR36842:SF2">
    <property type="entry name" value="SLR0505 PROTEIN"/>
    <property type="match status" value="1"/>
</dbReference>
<dbReference type="AlphaFoldDB" id="J9C7Z3"/>
<comment type="caution">
    <text evidence="2">The sequence shown here is derived from an EMBL/GenBank/DDBJ whole genome shotgun (WGS) entry which is preliminary data.</text>
</comment>
<evidence type="ECO:0000256" key="1">
    <source>
        <dbReference type="ARBA" id="ARBA00009820"/>
    </source>
</evidence>
<reference evidence="2" key="1">
    <citation type="journal article" date="2012" name="PLoS ONE">
        <title>Gene sets for utilization of primary and secondary nutrition supplies in the distal gut of endangered iberian lynx.</title>
        <authorList>
            <person name="Alcaide M."/>
            <person name="Messina E."/>
            <person name="Richter M."/>
            <person name="Bargiela R."/>
            <person name="Peplies J."/>
            <person name="Huws S.A."/>
            <person name="Newbold C.J."/>
            <person name="Golyshin P.N."/>
            <person name="Simon M.A."/>
            <person name="Lopez G."/>
            <person name="Yakimov M.M."/>
            <person name="Ferrer M."/>
        </authorList>
    </citation>
    <scope>NUCLEOTIDE SEQUENCE</scope>
</reference>
<protein>
    <submittedName>
        <fullName evidence="2">Alanyl dipeptidyl peptidase</fullName>
    </submittedName>
</protein>
<evidence type="ECO:0000313" key="2">
    <source>
        <dbReference type="EMBL" id="EJW95980.1"/>
    </source>
</evidence>
<dbReference type="InterPro" id="IPR011659">
    <property type="entry name" value="WD40"/>
</dbReference>
<dbReference type="SUPFAM" id="SSF69304">
    <property type="entry name" value="Tricorn protease N-terminal domain"/>
    <property type="match status" value="1"/>
</dbReference>
<feature type="non-terminal residue" evidence="2">
    <location>
        <position position="207"/>
    </location>
</feature>
<dbReference type="InterPro" id="IPR011042">
    <property type="entry name" value="6-blade_b-propeller_TolB-like"/>
</dbReference>
<dbReference type="EMBL" id="AMCI01005513">
    <property type="protein sequence ID" value="EJW95980.1"/>
    <property type="molecule type" value="Genomic_DNA"/>
</dbReference>
<proteinExistence type="inferred from homology"/>
<accession>J9C7Z3</accession>
<sequence length="207" mass="22782">MILSAALLLTLGAEEAMAQKRAFTIEDVYRSQYVGAPQLSPDGTRLVFTTTQQSLPAQTSKTNLVLMETGKNGATRTLTTDGMSFGPQWSSDGKSLYYTGYASGTPQLYRMDPATGEHTQLTDFAMGISDALVSPNGRYVAFTATVYPDLGADAKANLERKRRKEAGPVHAHIADSLLFRHWTEYQDGRFQHIIVCDLQDKTYTDVT</sequence>